<name>A0A7F8Q109_LEPWE</name>
<dbReference type="Pfam" id="PF13402">
    <property type="entry name" value="Peptidase_M60"/>
    <property type="match status" value="1"/>
</dbReference>
<dbReference type="InterPro" id="IPR051244">
    <property type="entry name" value="TCAF"/>
</dbReference>
<dbReference type="GeneID" id="102743453"/>
<dbReference type="Pfam" id="PF17291">
    <property type="entry name" value="M60-like_N"/>
    <property type="match status" value="1"/>
</dbReference>
<dbReference type="KEGG" id="lww:102743453"/>
<dbReference type="PANTHER" id="PTHR15730">
    <property type="entry name" value="EXPERIMENTAL AUTOIMMUNE PROSTATITIS ANTIGEN 2-RELATED"/>
    <property type="match status" value="1"/>
</dbReference>
<dbReference type="FunFam" id="3.40.390.80:FF:000001">
    <property type="entry name" value="TRPM8 channel-associated factor 1"/>
    <property type="match status" value="1"/>
</dbReference>
<feature type="domain" description="Peptidase M60" evidence="3">
    <location>
        <begin position="9"/>
        <end position="313"/>
    </location>
</feature>
<organism evidence="4 5">
    <name type="scientific">Leptonychotes weddellii</name>
    <name type="common">Weddell seal</name>
    <name type="synonym">Otaria weddellii</name>
    <dbReference type="NCBI Taxonomy" id="9713"/>
    <lineage>
        <taxon>Eukaryota</taxon>
        <taxon>Metazoa</taxon>
        <taxon>Chordata</taxon>
        <taxon>Craniata</taxon>
        <taxon>Vertebrata</taxon>
        <taxon>Euteleostomi</taxon>
        <taxon>Mammalia</taxon>
        <taxon>Eutheria</taxon>
        <taxon>Laurasiatheria</taxon>
        <taxon>Carnivora</taxon>
        <taxon>Caniformia</taxon>
        <taxon>Pinnipedia</taxon>
        <taxon>Phocidae</taxon>
        <taxon>Monachinae</taxon>
        <taxon>Lobodontini</taxon>
        <taxon>Leptonychotes</taxon>
    </lineage>
</organism>
<protein>
    <submittedName>
        <fullName evidence="5">TRPM8 channel-associated factor 1-like isoform X1</fullName>
    </submittedName>
</protein>
<dbReference type="GO" id="GO:0090314">
    <property type="term" value="P:positive regulation of protein targeting to membrane"/>
    <property type="evidence" value="ECO:0007669"/>
    <property type="project" value="TreeGrafter"/>
</dbReference>
<dbReference type="PANTHER" id="PTHR15730:SF1">
    <property type="entry name" value="TRPM8 CHANNEL-ASSOCIATED FACTOR 1"/>
    <property type="match status" value="1"/>
</dbReference>
<dbReference type="AlphaFoldDB" id="A0A7F8Q109"/>
<dbReference type="GO" id="GO:0005886">
    <property type="term" value="C:plasma membrane"/>
    <property type="evidence" value="ECO:0007669"/>
    <property type="project" value="TreeGrafter"/>
</dbReference>
<evidence type="ECO:0000256" key="1">
    <source>
        <dbReference type="ARBA" id="ARBA00009770"/>
    </source>
</evidence>
<evidence type="ECO:0000313" key="4">
    <source>
        <dbReference type="Proteomes" id="UP000245341"/>
    </source>
</evidence>
<dbReference type="Gene3D" id="1.10.390.30">
    <property type="entry name" value="Peptidase M60, enhancin-like domain 3"/>
    <property type="match status" value="1"/>
</dbReference>
<dbReference type="FunFam" id="1.10.390.30:FF:000001">
    <property type="entry name" value="TRPM8 channel-associated factor 1"/>
    <property type="match status" value="1"/>
</dbReference>
<evidence type="ECO:0000256" key="2">
    <source>
        <dbReference type="ARBA" id="ARBA00065935"/>
    </source>
</evidence>
<dbReference type="GO" id="GO:0044325">
    <property type="term" value="F:transmembrane transporter binding"/>
    <property type="evidence" value="ECO:0007669"/>
    <property type="project" value="TreeGrafter"/>
</dbReference>
<evidence type="ECO:0000259" key="3">
    <source>
        <dbReference type="PROSITE" id="PS51723"/>
    </source>
</evidence>
<dbReference type="InterPro" id="IPR042279">
    <property type="entry name" value="Pep_M60_3"/>
</dbReference>
<gene>
    <name evidence="5" type="primary">LOC102743453</name>
</gene>
<dbReference type="PROSITE" id="PS51723">
    <property type="entry name" value="PEPTIDASE_M60"/>
    <property type="match status" value="1"/>
</dbReference>
<dbReference type="OrthoDB" id="10260387at2759"/>
<proteinExistence type="inferred from homology"/>
<comment type="subunit">
    <text evidence="2">Interacts with TRPM8 (via N-terminus and C-terminus domains); the interaction inhibits TRPM8 channel activity. Interacts with TRPV6.</text>
</comment>
<dbReference type="InterPro" id="IPR031161">
    <property type="entry name" value="Peptidase_M60_dom"/>
</dbReference>
<accession>A0A7F8Q109</accession>
<dbReference type="RefSeq" id="XP_030874824.1">
    <property type="nucleotide sequence ID" value="XM_031018964.1"/>
</dbReference>
<comment type="similarity">
    <text evidence="1">Belongs to the TCAF family.</text>
</comment>
<dbReference type="SMART" id="SM01276">
    <property type="entry name" value="M60-like"/>
    <property type="match status" value="1"/>
</dbReference>
<dbReference type="InterPro" id="IPR035423">
    <property type="entry name" value="M60-like_N"/>
</dbReference>
<dbReference type="Proteomes" id="UP000245341">
    <property type="component" value="Unplaced"/>
</dbReference>
<dbReference type="Gene3D" id="3.40.390.80">
    <property type="entry name" value="Peptidase M60, enhancin-like domain 2"/>
    <property type="match status" value="1"/>
</dbReference>
<keyword evidence="4" id="KW-1185">Reference proteome</keyword>
<sequence length="393" mass="45155">MMEWHGLAWGHGPVAFPVPTSWEPSLSTCTHPKVTLRGISLLQIQIGCHTDDLTRASKLFRGPLVINRCCLDKPTKSITCLWGGLLYIIVPQSSKLGSVPVTVKGAVHAPYYKLGETSQEEWKRRIQENPGPWGELATDNIILTVPTANLRTLENPEPLLRLWDEVMQAVARLGAEPFPLRLPQRIVADVQISVGWMHAGYPIMCHLESVQELINEKLIRTKGLWGPVHELGRNQQRQEWEFPPHTTEATCNLWCVYVHETVLGIPRGRANIALWPPVREKRVRIYLGKGPNVKNWNAWTALETYLQLQEAFGWEPFIRLFTEYRNQTNLPTDNVDKMNLWVKMFSHQVQKNLAPFFEAWAWPIQKEVATSLAYLPEWKENIMKLYLLTQMPH</sequence>
<evidence type="ECO:0000313" key="5">
    <source>
        <dbReference type="RefSeq" id="XP_030874824.1"/>
    </source>
</evidence>
<reference evidence="5" key="1">
    <citation type="submission" date="2025-08" db="UniProtKB">
        <authorList>
            <consortium name="RefSeq"/>
        </authorList>
    </citation>
    <scope>IDENTIFICATION</scope>
    <source>
        <tissue evidence="5">Liver</tissue>
    </source>
</reference>